<protein>
    <recommendedName>
        <fullName evidence="6">Cytochrome c domain-containing protein</fullName>
    </recommendedName>
</protein>
<evidence type="ECO:0000313" key="7">
    <source>
        <dbReference type="EMBL" id="HHJ63429.1"/>
    </source>
</evidence>
<dbReference type="SUPFAM" id="SSF46626">
    <property type="entry name" value="Cytochrome c"/>
    <property type="match status" value="1"/>
</dbReference>
<keyword evidence="5" id="KW-0472">Membrane</keyword>
<dbReference type="InterPro" id="IPR009056">
    <property type="entry name" value="Cyt_c-like_dom"/>
</dbReference>
<keyword evidence="5" id="KW-1133">Transmembrane helix</keyword>
<gene>
    <name evidence="7" type="ORF">ENJ61_00820</name>
</gene>
<name>A0A7C5L299_AQUAO</name>
<feature type="domain" description="Cytochrome c" evidence="6">
    <location>
        <begin position="47"/>
        <end position="146"/>
    </location>
</feature>
<evidence type="ECO:0000259" key="6">
    <source>
        <dbReference type="PROSITE" id="PS51007"/>
    </source>
</evidence>
<comment type="caution">
    <text evidence="7">The sequence shown here is derived from an EMBL/GenBank/DDBJ whole genome shotgun (WGS) entry which is preliminary data.</text>
</comment>
<accession>A0A7C5L299</accession>
<keyword evidence="2 4" id="KW-0479">Metal-binding</keyword>
<keyword evidence="3 4" id="KW-0408">Iron</keyword>
<keyword evidence="1 4" id="KW-0349">Heme</keyword>
<reference evidence="7" key="1">
    <citation type="journal article" date="2020" name="mSystems">
        <title>Genome- and Community-Level Interaction Insights into Carbon Utilization and Element Cycling Functions of Hydrothermarchaeota in Hydrothermal Sediment.</title>
        <authorList>
            <person name="Zhou Z."/>
            <person name="Liu Y."/>
            <person name="Xu W."/>
            <person name="Pan J."/>
            <person name="Luo Z.H."/>
            <person name="Li M."/>
        </authorList>
    </citation>
    <scope>NUCLEOTIDE SEQUENCE [LARGE SCALE GENOMIC DNA]</scope>
    <source>
        <strain evidence="7">HyVt-501</strain>
    </source>
</reference>
<dbReference type="GO" id="GO:0009055">
    <property type="term" value="F:electron transfer activity"/>
    <property type="evidence" value="ECO:0007669"/>
    <property type="project" value="InterPro"/>
</dbReference>
<organism evidence="7">
    <name type="scientific">Aquifex aeolicus</name>
    <dbReference type="NCBI Taxonomy" id="63363"/>
    <lineage>
        <taxon>Bacteria</taxon>
        <taxon>Pseudomonadati</taxon>
        <taxon>Aquificota</taxon>
        <taxon>Aquificia</taxon>
        <taxon>Aquificales</taxon>
        <taxon>Aquificaceae</taxon>
        <taxon>Aquifex</taxon>
    </lineage>
</organism>
<proteinExistence type="predicted"/>
<dbReference type="Proteomes" id="UP000885792">
    <property type="component" value="Unassembled WGS sequence"/>
</dbReference>
<evidence type="ECO:0000256" key="5">
    <source>
        <dbReference type="SAM" id="Phobius"/>
    </source>
</evidence>
<dbReference type="Gene3D" id="1.10.760.10">
    <property type="entry name" value="Cytochrome c-like domain"/>
    <property type="match status" value="1"/>
</dbReference>
<dbReference type="GO" id="GO:0020037">
    <property type="term" value="F:heme binding"/>
    <property type="evidence" value="ECO:0007669"/>
    <property type="project" value="InterPro"/>
</dbReference>
<dbReference type="EMBL" id="DRNB01000025">
    <property type="protein sequence ID" value="HHJ63429.1"/>
    <property type="molecule type" value="Genomic_DNA"/>
</dbReference>
<dbReference type="AlphaFoldDB" id="A0A7C5L299"/>
<dbReference type="PROSITE" id="PS51007">
    <property type="entry name" value="CYTC"/>
    <property type="match status" value="1"/>
</dbReference>
<keyword evidence="5" id="KW-0812">Transmembrane</keyword>
<evidence type="ECO:0000256" key="4">
    <source>
        <dbReference type="PROSITE-ProRule" id="PRU00433"/>
    </source>
</evidence>
<evidence type="ECO:0000256" key="2">
    <source>
        <dbReference type="ARBA" id="ARBA00022723"/>
    </source>
</evidence>
<evidence type="ECO:0000256" key="3">
    <source>
        <dbReference type="ARBA" id="ARBA00023004"/>
    </source>
</evidence>
<dbReference type="GO" id="GO:0046872">
    <property type="term" value="F:metal ion binding"/>
    <property type="evidence" value="ECO:0007669"/>
    <property type="project" value="UniProtKB-KW"/>
</dbReference>
<evidence type="ECO:0000256" key="1">
    <source>
        <dbReference type="ARBA" id="ARBA00022617"/>
    </source>
</evidence>
<sequence>MSSVLRLIVVVLLLNGFFTYIGLFLLPQAESHPPKEIKIEEGISVEELVDIGKEIVFGKGQCMVCHPVKAEAGMRAPAIAGIGSHMEKEAKKRGVSFEYHVFEALVAPGEFIAEGFENIMPPVHKPPIGLTKEELIAVGAYLQSQGSRVTISFPDSLRILEEVLKKTGG</sequence>
<dbReference type="InterPro" id="IPR036909">
    <property type="entry name" value="Cyt_c-like_dom_sf"/>
</dbReference>
<feature type="transmembrane region" description="Helical" evidence="5">
    <location>
        <begin position="7"/>
        <end position="26"/>
    </location>
</feature>